<dbReference type="Proteomes" id="UP000799770">
    <property type="component" value="Unassembled WGS sequence"/>
</dbReference>
<sequence>MERPAPLTSFLTIIFSSILLYPIARWFLTTRRPSNFPPGPRTLPGLGNWHQIPRLWSHFKLDEWAREYGPIMGLKMGPTNIVILNDASLVYDLFVKRATSFNDRQTPYIAEHHILPEARQSYSLYMNNDYNSRLRTMTKNTLVGSGLANLVPAQKASATKVLWKLFQDPGEWSEHLKPWALASPVALMSGAPIEDFVQDYGKQWIDDYYLSQQLWIELLDPLDPPVDILPVLRWVPAWLAHWKRKAPVARKYLLNAYHGLVDQGKKSMKRHGGSFSQLALIPKWLRQQESGVTPADELDFTVFMGGLFDASAGSTYMSLQTLILALAAHPQFQRKAQAEIDGVFGESIPDKIDLAKLPYLNACVSESQRWRPLGAYVLGAFGLPRKVGQDEEVLGYQIPKGSLVMLNQWSIAHDPEFYDTPAEYNPERFFRDPVGAKEGVSQVGRKAVYTFGAGRRECLGKEFYFQNARIAMSQVLWAFDIVPDGPLDTDVTTGFTPAVVMMPKPFKVKFVPRRSEGALLEAKLAADNAMREILGQ</sequence>
<dbReference type="InterPro" id="IPR001128">
    <property type="entry name" value="Cyt_P450"/>
</dbReference>
<dbReference type="PANTHER" id="PTHR46300">
    <property type="entry name" value="P450, PUTATIVE (EUROFUNG)-RELATED-RELATED"/>
    <property type="match status" value="1"/>
</dbReference>
<proteinExistence type="inferred from homology"/>
<comment type="cofactor">
    <cofactor evidence="6">
        <name>heme</name>
        <dbReference type="ChEBI" id="CHEBI:30413"/>
    </cofactor>
</comment>
<keyword evidence="2 6" id="KW-0479">Metal-binding</keyword>
<evidence type="ECO:0000256" key="7">
    <source>
        <dbReference type="RuleBase" id="RU000461"/>
    </source>
</evidence>
<gene>
    <name evidence="9" type="ORF">BDV96DRAFT_602440</name>
</gene>
<dbReference type="GO" id="GO:0016705">
    <property type="term" value="F:oxidoreductase activity, acting on paired donors, with incorporation or reduction of molecular oxygen"/>
    <property type="evidence" value="ECO:0007669"/>
    <property type="project" value="InterPro"/>
</dbReference>
<dbReference type="Pfam" id="PF00067">
    <property type="entry name" value="p450"/>
    <property type="match status" value="1"/>
</dbReference>
<organism evidence="9 10">
    <name type="scientific">Lophiotrema nucula</name>
    <dbReference type="NCBI Taxonomy" id="690887"/>
    <lineage>
        <taxon>Eukaryota</taxon>
        <taxon>Fungi</taxon>
        <taxon>Dikarya</taxon>
        <taxon>Ascomycota</taxon>
        <taxon>Pezizomycotina</taxon>
        <taxon>Dothideomycetes</taxon>
        <taxon>Pleosporomycetidae</taxon>
        <taxon>Pleosporales</taxon>
        <taxon>Lophiotremataceae</taxon>
        <taxon>Lophiotrema</taxon>
    </lineage>
</organism>
<keyword evidence="3 7" id="KW-0560">Oxidoreductase</keyword>
<evidence type="ECO:0000256" key="3">
    <source>
        <dbReference type="ARBA" id="ARBA00023002"/>
    </source>
</evidence>
<feature type="binding site" description="axial binding residue" evidence="6">
    <location>
        <position position="458"/>
    </location>
    <ligand>
        <name>heme</name>
        <dbReference type="ChEBI" id="CHEBI:30413"/>
    </ligand>
    <ligandPart>
        <name>Fe</name>
        <dbReference type="ChEBI" id="CHEBI:18248"/>
    </ligandPart>
</feature>
<evidence type="ECO:0000256" key="4">
    <source>
        <dbReference type="ARBA" id="ARBA00023004"/>
    </source>
</evidence>
<keyword evidence="10" id="KW-1185">Reference proteome</keyword>
<feature type="transmembrane region" description="Helical" evidence="8">
    <location>
        <begin position="7"/>
        <end position="28"/>
    </location>
</feature>
<dbReference type="GO" id="GO:0005506">
    <property type="term" value="F:iron ion binding"/>
    <property type="evidence" value="ECO:0007669"/>
    <property type="project" value="InterPro"/>
</dbReference>
<dbReference type="PANTHER" id="PTHR46300:SF2">
    <property type="entry name" value="CYTOCHROME P450 MONOOXYGENASE ALNH-RELATED"/>
    <property type="match status" value="1"/>
</dbReference>
<evidence type="ECO:0000256" key="2">
    <source>
        <dbReference type="ARBA" id="ARBA00022723"/>
    </source>
</evidence>
<dbReference type="InterPro" id="IPR050364">
    <property type="entry name" value="Cytochrome_P450_fung"/>
</dbReference>
<evidence type="ECO:0000256" key="6">
    <source>
        <dbReference type="PIRSR" id="PIRSR602401-1"/>
    </source>
</evidence>
<accession>A0A6A5Z0U9</accession>
<dbReference type="EMBL" id="ML977332">
    <property type="protein sequence ID" value="KAF2111961.1"/>
    <property type="molecule type" value="Genomic_DNA"/>
</dbReference>
<evidence type="ECO:0000313" key="9">
    <source>
        <dbReference type="EMBL" id="KAF2111961.1"/>
    </source>
</evidence>
<keyword evidence="8" id="KW-1133">Transmembrane helix</keyword>
<keyword evidence="5 7" id="KW-0503">Monooxygenase</keyword>
<dbReference type="InterPro" id="IPR002401">
    <property type="entry name" value="Cyt_P450_E_grp-I"/>
</dbReference>
<keyword evidence="4 6" id="KW-0408">Iron</keyword>
<evidence type="ECO:0000256" key="5">
    <source>
        <dbReference type="ARBA" id="ARBA00023033"/>
    </source>
</evidence>
<dbReference type="OrthoDB" id="1103324at2759"/>
<dbReference type="GO" id="GO:0020037">
    <property type="term" value="F:heme binding"/>
    <property type="evidence" value="ECO:0007669"/>
    <property type="project" value="InterPro"/>
</dbReference>
<dbReference type="PROSITE" id="PS00086">
    <property type="entry name" value="CYTOCHROME_P450"/>
    <property type="match status" value="1"/>
</dbReference>
<name>A0A6A5Z0U9_9PLEO</name>
<dbReference type="SUPFAM" id="SSF48264">
    <property type="entry name" value="Cytochrome P450"/>
    <property type="match status" value="1"/>
</dbReference>
<dbReference type="PRINTS" id="PR00463">
    <property type="entry name" value="EP450I"/>
</dbReference>
<dbReference type="Gene3D" id="1.10.630.10">
    <property type="entry name" value="Cytochrome P450"/>
    <property type="match status" value="1"/>
</dbReference>
<keyword evidence="6 7" id="KW-0349">Heme</keyword>
<evidence type="ECO:0000256" key="1">
    <source>
        <dbReference type="ARBA" id="ARBA00010617"/>
    </source>
</evidence>
<dbReference type="InterPro" id="IPR017972">
    <property type="entry name" value="Cyt_P450_CS"/>
</dbReference>
<keyword evidence="8" id="KW-0472">Membrane</keyword>
<dbReference type="AlphaFoldDB" id="A0A6A5Z0U9"/>
<evidence type="ECO:0000256" key="8">
    <source>
        <dbReference type="SAM" id="Phobius"/>
    </source>
</evidence>
<dbReference type="GO" id="GO:0004497">
    <property type="term" value="F:monooxygenase activity"/>
    <property type="evidence" value="ECO:0007669"/>
    <property type="project" value="UniProtKB-KW"/>
</dbReference>
<evidence type="ECO:0000313" key="10">
    <source>
        <dbReference type="Proteomes" id="UP000799770"/>
    </source>
</evidence>
<reference evidence="9" key="1">
    <citation type="journal article" date="2020" name="Stud. Mycol.">
        <title>101 Dothideomycetes genomes: a test case for predicting lifestyles and emergence of pathogens.</title>
        <authorList>
            <person name="Haridas S."/>
            <person name="Albert R."/>
            <person name="Binder M."/>
            <person name="Bloem J."/>
            <person name="Labutti K."/>
            <person name="Salamov A."/>
            <person name="Andreopoulos B."/>
            <person name="Baker S."/>
            <person name="Barry K."/>
            <person name="Bills G."/>
            <person name="Bluhm B."/>
            <person name="Cannon C."/>
            <person name="Castanera R."/>
            <person name="Culley D."/>
            <person name="Daum C."/>
            <person name="Ezra D."/>
            <person name="Gonzalez J."/>
            <person name="Henrissat B."/>
            <person name="Kuo A."/>
            <person name="Liang C."/>
            <person name="Lipzen A."/>
            <person name="Lutzoni F."/>
            <person name="Magnuson J."/>
            <person name="Mondo S."/>
            <person name="Nolan M."/>
            <person name="Ohm R."/>
            <person name="Pangilinan J."/>
            <person name="Park H.-J."/>
            <person name="Ramirez L."/>
            <person name="Alfaro M."/>
            <person name="Sun H."/>
            <person name="Tritt A."/>
            <person name="Yoshinaga Y."/>
            <person name="Zwiers L.-H."/>
            <person name="Turgeon B."/>
            <person name="Goodwin S."/>
            <person name="Spatafora J."/>
            <person name="Crous P."/>
            <person name="Grigoriev I."/>
        </authorList>
    </citation>
    <scope>NUCLEOTIDE SEQUENCE</scope>
    <source>
        <strain evidence="9">CBS 627.86</strain>
    </source>
</reference>
<keyword evidence="8" id="KW-0812">Transmembrane</keyword>
<dbReference type="InterPro" id="IPR036396">
    <property type="entry name" value="Cyt_P450_sf"/>
</dbReference>
<comment type="similarity">
    <text evidence="1 7">Belongs to the cytochrome P450 family.</text>
</comment>
<protein>
    <submittedName>
        <fullName evidence="9">Cytochrome P450</fullName>
    </submittedName>
</protein>